<dbReference type="Pfam" id="PF00383">
    <property type="entry name" value="dCMP_cyt_deam_1"/>
    <property type="match status" value="1"/>
</dbReference>
<evidence type="ECO:0000256" key="1">
    <source>
        <dbReference type="ARBA" id="ARBA00006576"/>
    </source>
</evidence>
<evidence type="ECO:0000256" key="3">
    <source>
        <dbReference type="ARBA" id="ARBA00022801"/>
    </source>
</evidence>
<dbReference type="InterPro" id="IPR016193">
    <property type="entry name" value="Cytidine_deaminase-like"/>
</dbReference>
<proteinExistence type="inferred from homology"/>
<keyword evidence="4" id="KW-0862">Zinc</keyword>
<evidence type="ECO:0000313" key="7">
    <source>
        <dbReference type="Proteomes" id="UP000295411"/>
    </source>
</evidence>
<comment type="caution">
    <text evidence="6">The sequence shown here is derived from an EMBL/GenBank/DDBJ whole genome shotgun (WGS) entry which is preliminary data.</text>
</comment>
<feature type="domain" description="CMP/dCMP-type deaminase" evidence="5">
    <location>
        <begin position="5"/>
        <end position="118"/>
    </location>
</feature>
<dbReference type="GO" id="GO:0047974">
    <property type="term" value="F:guanosine deaminase activity"/>
    <property type="evidence" value="ECO:0007669"/>
    <property type="project" value="TreeGrafter"/>
</dbReference>
<comment type="similarity">
    <text evidence="1">Belongs to the cytidine and deoxycytidylate deaminase family.</text>
</comment>
<evidence type="ECO:0000256" key="2">
    <source>
        <dbReference type="ARBA" id="ARBA00022723"/>
    </source>
</evidence>
<sequence>MSTATPDEQHLRKAISLAVANVSNGGGPFGAVVVTPDGGVFPGVNRVTATNDPTAHAEVVAIRAACTSIASFDLSGSVLYSSCEPCPMCLASALWARVDRVVYAADRNDAARAGFDDAVFYDYFSAPVEERSMPSSQLRLPASEGPDHCAPFDAWAAHSDRIPY</sequence>
<dbReference type="PROSITE" id="PS51747">
    <property type="entry name" value="CYT_DCMP_DEAMINASES_2"/>
    <property type="match status" value="1"/>
</dbReference>
<reference evidence="6 7" key="1">
    <citation type="submission" date="2019-03" db="EMBL/GenBank/DDBJ databases">
        <title>Arthrobacter sp. nov., an bacterium isolated from biocrust in Mu Us Desert.</title>
        <authorList>
            <person name="Lixiong L."/>
        </authorList>
    </citation>
    <scope>NUCLEOTIDE SEQUENCE [LARGE SCALE GENOMIC DNA]</scope>
    <source>
        <strain evidence="6 7">SLN-3</strain>
    </source>
</reference>
<name>A0A4R5TZ75_9MICC</name>
<evidence type="ECO:0000259" key="5">
    <source>
        <dbReference type="PROSITE" id="PS51747"/>
    </source>
</evidence>
<evidence type="ECO:0000256" key="4">
    <source>
        <dbReference type="ARBA" id="ARBA00022833"/>
    </source>
</evidence>
<dbReference type="Proteomes" id="UP000295411">
    <property type="component" value="Unassembled WGS sequence"/>
</dbReference>
<keyword evidence="3" id="KW-0378">Hydrolase</keyword>
<dbReference type="GO" id="GO:0006152">
    <property type="term" value="P:purine nucleoside catabolic process"/>
    <property type="evidence" value="ECO:0007669"/>
    <property type="project" value="TreeGrafter"/>
</dbReference>
<dbReference type="GO" id="GO:0046872">
    <property type="term" value="F:metal ion binding"/>
    <property type="evidence" value="ECO:0007669"/>
    <property type="project" value="UniProtKB-KW"/>
</dbReference>
<dbReference type="OrthoDB" id="9802676at2"/>
<dbReference type="PANTHER" id="PTHR11079">
    <property type="entry name" value="CYTOSINE DEAMINASE FAMILY MEMBER"/>
    <property type="match status" value="1"/>
</dbReference>
<dbReference type="RefSeq" id="WP_133402908.1">
    <property type="nucleotide sequence ID" value="NZ_SMTK01000002.1"/>
</dbReference>
<gene>
    <name evidence="6" type="ORF">E2F48_04990</name>
</gene>
<protein>
    <submittedName>
        <fullName evidence="6">Nucleoside deaminase</fullName>
    </submittedName>
</protein>
<dbReference type="FunFam" id="3.40.140.10:FF:000011">
    <property type="entry name" value="tRNA-specific adenosine deaminase"/>
    <property type="match status" value="1"/>
</dbReference>
<dbReference type="InterPro" id="IPR002125">
    <property type="entry name" value="CMP_dCMP_dom"/>
</dbReference>
<organism evidence="6 7">
    <name type="scientific">Arthrobacter crusticola</name>
    <dbReference type="NCBI Taxonomy" id="2547960"/>
    <lineage>
        <taxon>Bacteria</taxon>
        <taxon>Bacillati</taxon>
        <taxon>Actinomycetota</taxon>
        <taxon>Actinomycetes</taxon>
        <taxon>Micrococcales</taxon>
        <taxon>Micrococcaceae</taxon>
        <taxon>Arthrobacter</taxon>
    </lineage>
</organism>
<dbReference type="EMBL" id="SMTK01000002">
    <property type="protein sequence ID" value="TDK26548.1"/>
    <property type="molecule type" value="Genomic_DNA"/>
</dbReference>
<dbReference type="CDD" id="cd01285">
    <property type="entry name" value="nucleoside_deaminase"/>
    <property type="match status" value="1"/>
</dbReference>
<evidence type="ECO:0000313" key="6">
    <source>
        <dbReference type="EMBL" id="TDK26548.1"/>
    </source>
</evidence>
<dbReference type="SUPFAM" id="SSF53927">
    <property type="entry name" value="Cytidine deaminase-like"/>
    <property type="match status" value="1"/>
</dbReference>
<dbReference type="Gene3D" id="3.40.140.10">
    <property type="entry name" value="Cytidine Deaminase, domain 2"/>
    <property type="match status" value="1"/>
</dbReference>
<keyword evidence="2" id="KW-0479">Metal-binding</keyword>
<dbReference type="PANTHER" id="PTHR11079:SF161">
    <property type="entry name" value="CMP_DCMP-TYPE DEAMINASE DOMAIN-CONTAINING PROTEIN"/>
    <property type="match status" value="1"/>
</dbReference>
<accession>A0A4R5TZ75</accession>
<keyword evidence="7" id="KW-1185">Reference proteome</keyword>
<dbReference type="AlphaFoldDB" id="A0A4R5TZ75"/>